<evidence type="ECO:0000313" key="1">
    <source>
        <dbReference type="EMBL" id="MFC4013694.1"/>
    </source>
</evidence>
<organism evidence="1 2">
    <name type="scientific">Nonomuraea purpurea</name>
    <dbReference type="NCBI Taxonomy" id="1849276"/>
    <lineage>
        <taxon>Bacteria</taxon>
        <taxon>Bacillati</taxon>
        <taxon>Actinomycetota</taxon>
        <taxon>Actinomycetes</taxon>
        <taxon>Streptosporangiales</taxon>
        <taxon>Streptosporangiaceae</taxon>
        <taxon>Nonomuraea</taxon>
    </lineage>
</organism>
<dbReference type="GO" id="GO:0032259">
    <property type="term" value="P:methylation"/>
    <property type="evidence" value="ECO:0007669"/>
    <property type="project" value="UniProtKB-KW"/>
</dbReference>
<dbReference type="Gene3D" id="3.40.50.150">
    <property type="entry name" value="Vaccinia Virus protein VP39"/>
    <property type="match status" value="1"/>
</dbReference>
<dbReference type="EMBL" id="JBHSBI010000029">
    <property type="protein sequence ID" value="MFC4013694.1"/>
    <property type="molecule type" value="Genomic_DNA"/>
</dbReference>
<keyword evidence="1" id="KW-0489">Methyltransferase</keyword>
<dbReference type="Gene3D" id="1.10.287.540">
    <property type="entry name" value="Helix hairpin bin"/>
    <property type="match status" value="1"/>
</dbReference>
<keyword evidence="2" id="KW-1185">Reference proteome</keyword>
<proteinExistence type="predicted"/>
<dbReference type="InterPro" id="IPR029063">
    <property type="entry name" value="SAM-dependent_MTases_sf"/>
</dbReference>
<name>A0ABV8GNE3_9ACTN</name>
<evidence type="ECO:0000313" key="2">
    <source>
        <dbReference type="Proteomes" id="UP001595851"/>
    </source>
</evidence>
<accession>A0ABV8GNE3</accession>
<dbReference type="PROSITE" id="PS00092">
    <property type="entry name" value="N6_MTASE"/>
    <property type="match status" value="1"/>
</dbReference>
<keyword evidence="1" id="KW-0808">Transferase</keyword>
<dbReference type="GO" id="GO:0008168">
    <property type="term" value="F:methyltransferase activity"/>
    <property type="evidence" value="ECO:0007669"/>
    <property type="project" value="UniProtKB-KW"/>
</dbReference>
<comment type="caution">
    <text evidence="1">The sequence shown here is derived from an EMBL/GenBank/DDBJ whole genome shotgun (WGS) entry which is preliminary data.</text>
</comment>
<protein>
    <submittedName>
        <fullName evidence="1">rRNA methyltransferase</fullName>
    </submittedName>
</protein>
<sequence length="256" mass="27210">MVYLYETARVDYSDLASGSVLHSAPGMPAFPVRLATEIFQRALALRGGADPAVVWDPCCGSGYLLTVLALLHRPRVKTLLASDLSEDVLGTARANLNLLTETGLRDRAAELADRAERFGKPGYALAAEAAERLARRLAASGGPVPHHVLRPADVFDPAQLAAAIDGDEPDIVLTDPPYDEQTSWQGSHQDKNLPAMMAALGEVLPPHTVVAVAVRGRRVPAGAGVRPRQSLRIGTRAVAFFAAADLTVAGRRSSPR</sequence>
<gene>
    <name evidence="1" type="ORF">ACFOY2_41155</name>
</gene>
<dbReference type="Pfam" id="PF11599">
    <property type="entry name" value="AviRa"/>
    <property type="match status" value="1"/>
</dbReference>
<dbReference type="SUPFAM" id="SSF53335">
    <property type="entry name" value="S-adenosyl-L-methionine-dependent methyltransferases"/>
    <property type="match status" value="1"/>
</dbReference>
<dbReference type="InterPro" id="IPR024268">
    <property type="entry name" value="AviRa"/>
</dbReference>
<dbReference type="Proteomes" id="UP001595851">
    <property type="component" value="Unassembled WGS sequence"/>
</dbReference>
<dbReference type="RefSeq" id="WP_379533548.1">
    <property type="nucleotide sequence ID" value="NZ_JBHSBI010000029.1"/>
</dbReference>
<dbReference type="InterPro" id="IPR002052">
    <property type="entry name" value="DNA_methylase_N6_adenine_CS"/>
</dbReference>
<reference evidence="2" key="1">
    <citation type="journal article" date="2019" name="Int. J. Syst. Evol. Microbiol.">
        <title>The Global Catalogue of Microorganisms (GCM) 10K type strain sequencing project: providing services to taxonomists for standard genome sequencing and annotation.</title>
        <authorList>
            <consortium name="The Broad Institute Genomics Platform"/>
            <consortium name="The Broad Institute Genome Sequencing Center for Infectious Disease"/>
            <person name="Wu L."/>
            <person name="Ma J."/>
        </authorList>
    </citation>
    <scope>NUCLEOTIDE SEQUENCE [LARGE SCALE GENOMIC DNA]</scope>
    <source>
        <strain evidence="2">TBRC 1276</strain>
    </source>
</reference>